<proteinExistence type="predicted"/>
<evidence type="ECO:0000259" key="1">
    <source>
        <dbReference type="Pfam" id="PF24346"/>
    </source>
</evidence>
<dbReference type="PANTHER" id="PTHR34819:SF3">
    <property type="entry name" value="CELL SURFACE PROTEIN"/>
    <property type="match status" value="1"/>
</dbReference>
<gene>
    <name evidence="3" type="ORF">F3N42_13625</name>
</gene>
<feature type="domain" description="DUF7507" evidence="1">
    <location>
        <begin position="715"/>
        <end position="817"/>
    </location>
</feature>
<dbReference type="Proteomes" id="UP000325372">
    <property type="component" value="Unassembled WGS sequence"/>
</dbReference>
<dbReference type="InterPro" id="IPR047589">
    <property type="entry name" value="DUF11_rpt"/>
</dbReference>
<feature type="domain" description="SpaA-like prealbumin fold" evidence="2">
    <location>
        <begin position="1155"/>
        <end position="1239"/>
    </location>
</feature>
<dbReference type="PANTHER" id="PTHR34819">
    <property type="entry name" value="LARGE CYSTEINE-RICH PERIPLASMIC PROTEIN OMCB"/>
    <property type="match status" value="1"/>
</dbReference>
<protein>
    <submittedName>
        <fullName evidence="3">DUF11 domain-containing protein</fullName>
    </submittedName>
</protein>
<dbReference type="Pfam" id="PF24514">
    <property type="entry name" value="SpaA_4"/>
    <property type="match status" value="2"/>
</dbReference>
<feature type="domain" description="DUF7507" evidence="1">
    <location>
        <begin position="943"/>
        <end position="1032"/>
    </location>
</feature>
<feature type="domain" description="DUF7507" evidence="1">
    <location>
        <begin position="480"/>
        <end position="586"/>
    </location>
</feature>
<dbReference type="InterPro" id="IPR055371">
    <property type="entry name" value="SpaA_PFL_dom_4"/>
</dbReference>
<feature type="domain" description="DUF7507" evidence="1">
    <location>
        <begin position="605"/>
        <end position="701"/>
    </location>
</feature>
<dbReference type="NCBIfam" id="TIGR01451">
    <property type="entry name" value="B_ant_repeat"/>
    <property type="match status" value="3"/>
</dbReference>
<keyword evidence="4" id="KW-1185">Reference proteome</keyword>
<dbReference type="EMBL" id="VYXP01000009">
    <property type="protein sequence ID" value="KAA9130202.1"/>
    <property type="molecule type" value="Genomic_DNA"/>
</dbReference>
<feature type="domain" description="DUF7507" evidence="1">
    <location>
        <begin position="834"/>
        <end position="920"/>
    </location>
</feature>
<reference evidence="3 4" key="1">
    <citation type="submission" date="2019-09" db="EMBL/GenBank/DDBJ databases">
        <title>Wenzhouxiangella sp. Genome sequencing and assembly.</title>
        <authorList>
            <person name="Zhang R."/>
        </authorList>
    </citation>
    <scope>NUCLEOTIDE SEQUENCE [LARGE SCALE GENOMIC DNA]</scope>
    <source>
        <strain evidence="3 4">W260</strain>
    </source>
</reference>
<sequence length="1408" mass="145875">MRFLSKYAAHQNGRESVARTRPSLTVFQRTGLLALAIAMSWSGLAQAQILPVVSRNNFVCPGNFPGASFGCTSNDISIASTTVDSGETMCMEGDSISVTVAMQLEQNGSSRYDALVWIGQSGNDPRVAVPLDGSNQPTGEACFVSTLPGFEVGNAGFIDLENGADACNDSANANTPIDQIVGPITVTCADSDNDGQLDLQGLITWQNNSGQANCGDPGADPLTPHPDTGFSLIPNSNNPKCRFGTVNVPVEVRNASLTIVKQYTPGGQDFTFNLSPSIDGTASFILTPTGGNTDEQSFTLAVPDGGTGVQITENTVILPNGIVLDSATCDSGKGDPRNGITLNPGDDVTCTFVNTVQGSVDINKTASPTSVNAADTPVTYTFTLTNDGPVQLTNVGVTDPLPNLGPISCGNTSINNAPFTNGAGTLDPGESVACTATYVFSQDDMNAGGNLVNTATVSGSYPGGTAMDSDGASVAAIQNPSLLLRKAALNEALVSTDSYSFVGEVITYTYDVTNTGNVSLPGPVTVVDNQTAANQPAPVCPAVTTVGNNDGNLDPQETIQCSTTRTITQADLNAGQILNLATASAGGTDSNQDFATIDAQQSRTLGLQKMANPTQYNMVGDIISYSFTVTNTGNVSLAGPVTVNDDQETVTCPAVTTVGNNDANLDPGESVVCTASRTIDQADINAGSVTNVATAAADGVNSGQAQATVTANQNASLALSKSANPTTYAANGDQIVYTYQVQNDGNVSLPGPITVSDDQTAGNQPAPTCPDVSTVGNNDGNLDPGEAISCTATRTISDADLGVDSITNVANASAGQTMSNNSQATINNIQNLELVLDKSADVATYNAVGNVITYSYLVTNQGNAPISNISLNDDQLGAISCPMGTLGAGASMTCEATETIDQMHLDDGSITNIAQASGLGDGQEGEVLSNEDTVTVNAVQRRTISLDKIGAPTTYSAVGDIITYDYTVTNTGNVTLNGPLVVVDDQIAMVTCPDVMEFAPGASVVCQATDTVTQEDIDNGSIINQATATIDGVSSNASTFTVTAVQNRSMSLDKTVMPTTYSQVGDVLAYTFVVTNTGNTTVTGISIDDPLITDATCPLTELAPTESMNCTGSLTVEQSHIDDGNVLNVARANGDSDTQSNQADANATVERGSLSVVKVANGTDQAFQFTSATLGDFEITTTDGAGSQVFPNIVAGDYDIAETVPEGWNLDSATCDNGDDPASITLGNNETVVCTFENSEPTLTATVLTEQCISDTPWVDYALGAENFEPGANPVTIRWYKEDGSNELVEELTGQPLSGRLLWPGTVVDQNDIAIDWPGWELVNGVWVQIDDGLRPTMRVEFEVNPTVDAIVSYPPATPFCAAEPPPPAPPPPPARPAVPVPVDQPLALLLMLLSVLGVAWYTQRGRL</sequence>
<organism evidence="3 4">
    <name type="scientific">Marinihelvus fidelis</name>
    <dbReference type="NCBI Taxonomy" id="2613842"/>
    <lineage>
        <taxon>Bacteria</taxon>
        <taxon>Pseudomonadati</taxon>
        <taxon>Pseudomonadota</taxon>
        <taxon>Gammaproteobacteria</taxon>
        <taxon>Chromatiales</taxon>
        <taxon>Wenzhouxiangellaceae</taxon>
        <taxon>Marinihelvus</taxon>
    </lineage>
</organism>
<dbReference type="InterPro" id="IPR055354">
    <property type="entry name" value="DUF7507"/>
</dbReference>
<evidence type="ECO:0000313" key="3">
    <source>
        <dbReference type="EMBL" id="KAA9130202.1"/>
    </source>
</evidence>
<comment type="caution">
    <text evidence="3">The sequence shown here is derived from an EMBL/GenBank/DDBJ whole genome shotgun (WGS) entry which is preliminary data.</text>
</comment>
<feature type="domain" description="SpaA-like prealbumin fold" evidence="2">
    <location>
        <begin position="257"/>
        <end position="355"/>
    </location>
</feature>
<evidence type="ECO:0000259" key="2">
    <source>
        <dbReference type="Pfam" id="PF24514"/>
    </source>
</evidence>
<evidence type="ECO:0000313" key="4">
    <source>
        <dbReference type="Proteomes" id="UP000325372"/>
    </source>
</evidence>
<dbReference type="InterPro" id="IPR051172">
    <property type="entry name" value="Chlamydia_OmcB"/>
</dbReference>
<feature type="domain" description="DUF7507" evidence="1">
    <location>
        <begin position="1049"/>
        <end position="1141"/>
    </location>
</feature>
<dbReference type="SUPFAM" id="SSF117074">
    <property type="entry name" value="Hypothetical protein PA1324"/>
    <property type="match status" value="1"/>
</dbReference>
<dbReference type="Pfam" id="PF24346">
    <property type="entry name" value="DUF7507"/>
    <property type="match status" value="7"/>
</dbReference>
<feature type="domain" description="DUF7507" evidence="1">
    <location>
        <begin position="359"/>
        <end position="469"/>
    </location>
</feature>
<accession>A0A5N0T5R7</accession>
<name>A0A5N0T5R7_9GAMM</name>